<dbReference type="EMBL" id="QBKQ01000003">
    <property type="protein sequence ID" value="PTX42622.1"/>
    <property type="molecule type" value="Genomic_DNA"/>
</dbReference>
<organism evidence="2 3">
    <name type="scientific">Christiangramia gaetbulicola</name>
    <dbReference type="NCBI Taxonomy" id="703340"/>
    <lineage>
        <taxon>Bacteria</taxon>
        <taxon>Pseudomonadati</taxon>
        <taxon>Bacteroidota</taxon>
        <taxon>Flavobacteriia</taxon>
        <taxon>Flavobacteriales</taxon>
        <taxon>Flavobacteriaceae</taxon>
        <taxon>Christiangramia</taxon>
    </lineage>
</organism>
<name>A0A2T6AFP2_9FLAO</name>
<dbReference type="InterPro" id="IPR016181">
    <property type="entry name" value="Acyl_CoA_acyltransferase"/>
</dbReference>
<dbReference type="Proteomes" id="UP000244174">
    <property type="component" value="Unassembled WGS sequence"/>
</dbReference>
<dbReference type="PROSITE" id="PS51186">
    <property type="entry name" value="GNAT"/>
    <property type="match status" value="1"/>
</dbReference>
<dbReference type="InterPro" id="IPR000182">
    <property type="entry name" value="GNAT_dom"/>
</dbReference>
<dbReference type="Gene3D" id="3.40.630.30">
    <property type="match status" value="1"/>
</dbReference>
<dbReference type="OrthoDB" id="5570877at2"/>
<accession>A0A2T6AFP2</accession>
<dbReference type="AlphaFoldDB" id="A0A2T6AFP2"/>
<dbReference type="GO" id="GO:0016747">
    <property type="term" value="F:acyltransferase activity, transferring groups other than amino-acyl groups"/>
    <property type="evidence" value="ECO:0007669"/>
    <property type="project" value="InterPro"/>
</dbReference>
<dbReference type="SUPFAM" id="SSF55729">
    <property type="entry name" value="Acyl-CoA N-acyltransferases (Nat)"/>
    <property type="match status" value="1"/>
</dbReference>
<reference evidence="2 3" key="1">
    <citation type="submission" date="2018-04" db="EMBL/GenBank/DDBJ databases">
        <title>Genomic Encyclopedia of Archaeal and Bacterial Type Strains, Phase II (KMG-II): from individual species to whole genera.</title>
        <authorList>
            <person name="Goeker M."/>
        </authorList>
    </citation>
    <scope>NUCLEOTIDE SEQUENCE [LARGE SCALE GENOMIC DNA]</scope>
    <source>
        <strain evidence="2 3">DSM 23082</strain>
    </source>
</reference>
<proteinExistence type="predicted"/>
<dbReference type="CDD" id="cd04301">
    <property type="entry name" value="NAT_SF"/>
    <property type="match status" value="1"/>
</dbReference>
<keyword evidence="3" id="KW-1185">Reference proteome</keyword>
<evidence type="ECO:0000313" key="2">
    <source>
        <dbReference type="EMBL" id="PTX42622.1"/>
    </source>
</evidence>
<comment type="caution">
    <text evidence="2">The sequence shown here is derived from an EMBL/GenBank/DDBJ whole genome shotgun (WGS) entry which is preliminary data.</text>
</comment>
<feature type="domain" description="N-acetyltransferase" evidence="1">
    <location>
        <begin position="2"/>
        <end position="161"/>
    </location>
</feature>
<keyword evidence="2" id="KW-0808">Transferase</keyword>
<evidence type="ECO:0000313" key="3">
    <source>
        <dbReference type="Proteomes" id="UP000244174"/>
    </source>
</evidence>
<evidence type="ECO:0000259" key="1">
    <source>
        <dbReference type="PROSITE" id="PS51186"/>
    </source>
</evidence>
<sequence>MLSFREIDYNKDLDQIIKLINDNLDPDFTIKLFKWKHLENPFGKSYGLLAFDGTEIIGLRMFMFWKFWEPSEENLILALRPVDTVVDKNYRGQGIFKRLTLMGLEKFNGDHSFIFNTPNKNSLPGLLKMGWEKYNFINCFKIGLINPYYGFSSFVDVKPDEIKIDDKISFQKEILKTYTPLTYFKWRYQASCFRIAYFEKEQTYIVYSINKFHIIVFEITGYSQLNIRMLNSLGRKFKKALIYFYEDEQFEKVDFLLTLKRYKPNITLRNFEVFKDNQIKFSLADLDASF</sequence>
<gene>
    <name evidence="2" type="ORF">C8P64_3052</name>
</gene>
<protein>
    <submittedName>
        <fullName evidence="2">Acetyltransferase (GNAT) family protein</fullName>
    </submittedName>
</protein>